<evidence type="ECO:0000256" key="2">
    <source>
        <dbReference type="SAM" id="Phobius"/>
    </source>
</evidence>
<dbReference type="Proteomes" id="UP000694864">
    <property type="component" value="Unplaced"/>
</dbReference>
<comment type="subcellular location">
    <subcellularLocation>
        <location evidence="1">Membrane</location>
        <topology evidence="1">Multi-pass membrane protein</topology>
    </subcellularLocation>
</comment>
<keyword evidence="2" id="KW-0472">Membrane</keyword>
<accession>A0ABM1RH01</accession>
<dbReference type="InterPro" id="IPR021940">
    <property type="entry name" value="CER1-like_C"/>
</dbReference>
<evidence type="ECO:0000313" key="4">
    <source>
        <dbReference type="Proteomes" id="UP000694864"/>
    </source>
</evidence>
<keyword evidence="2" id="KW-0812">Transmembrane</keyword>
<dbReference type="Pfam" id="PF12076">
    <property type="entry name" value="CER1-like_C"/>
    <property type="match status" value="1"/>
</dbReference>
<organism evidence="4 5">
    <name type="scientific">Camelina sativa</name>
    <name type="common">False flax</name>
    <name type="synonym">Myagrum sativum</name>
    <dbReference type="NCBI Taxonomy" id="90675"/>
    <lineage>
        <taxon>Eukaryota</taxon>
        <taxon>Viridiplantae</taxon>
        <taxon>Streptophyta</taxon>
        <taxon>Embryophyta</taxon>
        <taxon>Tracheophyta</taxon>
        <taxon>Spermatophyta</taxon>
        <taxon>Magnoliopsida</taxon>
        <taxon>eudicotyledons</taxon>
        <taxon>Gunneridae</taxon>
        <taxon>Pentapetalae</taxon>
        <taxon>rosids</taxon>
        <taxon>malvids</taxon>
        <taxon>Brassicales</taxon>
        <taxon>Brassicaceae</taxon>
        <taxon>Camelineae</taxon>
        <taxon>Camelina</taxon>
    </lineage>
</organism>
<evidence type="ECO:0000256" key="1">
    <source>
        <dbReference type="ARBA" id="ARBA00004141"/>
    </source>
</evidence>
<reference evidence="4" key="1">
    <citation type="journal article" date="2014" name="Nat. Commun.">
        <title>The emerging biofuel crop Camelina sativa retains a highly undifferentiated hexaploid genome structure.</title>
        <authorList>
            <person name="Kagale S."/>
            <person name="Koh C."/>
            <person name="Nixon J."/>
            <person name="Bollina V."/>
            <person name="Clarke W.E."/>
            <person name="Tuteja R."/>
            <person name="Spillane C."/>
            <person name="Robinson S.J."/>
            <person name="Links M.G."/>
            <person name="Clarke C."/>
            <person name="Higgins E.E."/>
            <person name="Huebert T."/>
            <person name="Sharpe A.G."/>
            <person name="Parkin I.A."/>
        </authorList>
    </citation>
    <scope>NUCLEOTIDE SEQUENCE [LARGE SCALE GENOMIC DNA]</scope>
    <source>
        <strain evidence="4">cv. DH55</strain>
    </source>
</reference>
<feature type="transmembrane region" description="Helical" evidence="2">
    <location>
        <begin position="90"/>
        <end position="110"/>
    </location>
</feature>
<dbReference type="RefSeq" id="XP_019098289.1">
    <property type="nucleotide sequence ID" value="XM_019242744.1"/>
</dbReference>
<evidence type="ECO:0000313" key="5">
    <source>
        <dbReference type="RefSeq" id="XP_019098289.1"/>
    </source>
</evidence>
<keyword evidence="2" id="KW-1133">Transmembrane helix</keyword>
<evidence type="ECO:0000259" key="3">
    <source>
        <dbReference type="Pfam" id="PF12076"/>
    </source>
</evidence>
<dbReference type="InterPro" id="IPR050307">
    <property type="entry name" value="Sterol_Desaturase_Related"/>
</dbReference>
<dbReference type="GeneID" id="109124978"/>
<sequence length="386" mass="44415">MEYDNCRFHSLHHTQFRTNCSLFMPLYDYIYGTMDETTDTLYEKSLERGEDKVDVVHLTHLTTPESIYHLRIGLASFASYPFSYRWFMRLLWPFTSLSMIFTLFYARLFVAERNSFKKLNLQSWMIPRYNLQYLLKWRKDAINTMIEKAILEADKKGVKVLSLGLMNQGEELNRNGEVYIYKHPDVKVRVVDGSRLAAAVVINSVSKATKNVVITGHLTKVAYTIASALCQRGVQVSTLRLDECEKLRSCVPLEYRDHLVYQTSEALSSNKVWLVGEGTTREEQEKATKGTLFIPFSQFPLKQLRKDCIYHTTPALIVPKSLANIHSCENWLPRKAMSATRVAGILHALEGWEMHECGTSLLPSDLDQVWEACLSHGFQPLLLPHH</sequence>
<reference evidence="5" key="2">
    <citation type="submission" date="2025-08" db="UniProtKB">
        <authorList>
            <consortium name="RefSeq"/>
        </authorList>
    </citation>
    <scope>IDENTIFICATION</scope>
    <source>
        <tissue evidence="5">Leaf</tissue>
    </source>
</reference>
<gene>
    <name evidence="5" type="primary">LOC109124978</name>
</gene>
<name>A0ABM1RH01_CAMSA</name>
<proteinExistence type="predicted"/>
<dbReference type="PANTHER" id="PTHR11863">
    <property type="entry name" value="STEROL DESATURASE"/>
    <property type="match status" value="1"/>
</dbReference>
<protein>
    <submittedName>
        <fullName evidence="5">Protein ECERIFERUM 1-like</fullName>
    </submittedName>
</protein>
<keyword evidence="4" id="KW-1185">Reference proteome</keyword>
<feature type="domain" description="Very-long-chain aldehyde decarbonylase CER1-like C-terminal" evidence="3">
    <location>
        <begin position="212"/>
        <end position="380"/>
    </location>
</feature>